<reference evidence="5" key="1">
    <citation type="submission" date="2025-08" db="UniProtKB">
        <authorList>
            <consortium name="RefSeq"/>
        </authorList>
    </citation>
    <scope>IDENTIFICATION</scope>
</reference>
<sequence>MSSVRPATVLGCMAMGGRMDQTSSAASVQAFLKRGHTEFDTAFVYTEGRSETILGSLGLGLGRSGCKVKIATKAIGTFGKTLKPDDVRFQLETSLKRLQCPRVDLFYLHYPDHNTPIEETLQVTHQLHQEGKFVELGLSNYASWEVAEICTLCKKNGWIVPTVYQGMYNATTRQVEKELFPCLRHFGLRFYEVDQYWKDEYFKGIALVEKALKSSYGTSTPSMTSAALRWMYHHSQLKGAHGDAVILGMSSLEQLEQNLACVEEGPLEPAVVEAFDEAWNLVAHDCSNYFHWL</sequence>
<dbReference type="Gene3D" id="3.20.20.100">
    <property type="entry name" value="NADP-dependent oxidoreductase domain"/>
    <property type="match status" value="1"/>
</dbReference>
<dbReference type="CDD" id="cd19075">
    <property type="entry name" value="AKR_AKR7A1-5"/>
    <property type="match status" value="1"/>
</dbReference>
<accession>A0ABM1AKU4</accession>
<protein>
    <submittedName>
        <fullName evidence="5">Aflatoxin B1 aldehyde reductase member 3-like</fullName>
    </submittedName>
</protein>
<evidence type="ECO:0000313" key="4">
    <source>
        <dbReference type="Proteomes" id="UP000694915"/>
    </source>
</evidence>
<feature type="domain" description="NADP-dependent oxidoreductase" evidence="3">
    <location>
        <begin position="9"/>
        <end position="191"/>
    </location>
</feature>
<feature type="domain" description="NADP-dependent oxidoreductase" evidence="3">
    <location>
        <begin position="222"/>
        <end position="279"/>
    </location>
</feature>
<keyword evidence="1" id="KW-0560">Oxidoreductase</keyword>
<keyword evidence="4" id="KW-1185">Reference proteome</keyword>
<gene>
    <name evidence="5" type="primary">LOC101989091</name>
</gene>
<dbReference type="RefSeq" id="XP_013203755.1">
    <property type="nucleotide sequence ID" value="XM_013348301.2"/>
</dbReference>
<dbReference type="Pfam" id="PF00248">
    <property type="entry name" value="Aldo_ket_red"/>
    <property type="match status" value="2"/>
</dbReference>
<dbReference type="SUPFAM" id="SSF51430">
    <property type="entry name" value="NAD(P)-linked oxidoreductase"/>
    <property type="match status" value="1"/>
</dbReference>
<dbReference type="PANTHER" id="PTHR43364">
    <property type="entry name" value="NADH-SPECIFIC METHYLGLYOXAL REDUCTASE-RELATED"/>
    <property type="match status" value="1"/>
</dbReference>
<dbReference type="InterPro" id="IPR050523">
    <property type="entry name" value="AKR_Detox_Biosynth"/>
</dbReference>
<name>A0ABM1AKU4_MICOH</name>
<dbReference type="PANTHER" id="PTHR43364:SF4">
    <property type="entry name" value="NAD(P)-LINKED OXIDOREDUCTASE SUPERFAMILY PROTEIN"/>
    <property type="match status" value="1"/>
</dbReference>
<evidence type="ECO:0000256" key="2">
    <source>
        <dbReference type="ARBA" id="ARBA00038157"/>
    </source>
</evidence>
<proteinExistence type="inferred from homology"/>
<evidence type="ECO:0000259" key="3">
    <source>
        <dbReference type="Pfam" id="PF00248"/>
    </source>
</evidence>
<evidence type="ECO:0000313" key="5">
    <source>
        <dbReference type="RefSeq" id="XP_013203755.1"/>
    </source>
</evidence>
<dbReference type="GeneID" id="101989091"/>
<comment type="similarity">
    <text evidence="2">Belongs to the aldo/keto reductase family. Aldo/keto reductase 2 subfamily.</text>
</comment>
<dbReference type="Proteomes" id="UP000694915">
    <property type="component" value="Chromosome 10"/>
</dbReference>
<evidence type="ECO:0000256" key="1">
    <source>
        <dbReference type="ARBA" id="ARBA00023002"/>
    </source>
</evidence>
<dbReference type="InterPro" id="IPR036812">
    <property type="entry name" value="NAD(P)_OxRdtase_dom_sf"/>
</dbReference>
<organism evidence="4 5">
    <name type="scientific">Microtus ochrogaster</name>
    <name type="common">Prairie vole</name>
    <dbReference type="NCBI Taxonomy" id="79684"/>
    <lineage>
        <taxon>Eukaryota</taxon>
        <taxon>Metazoa</taxon>
        <taxon>Chordata</taxon>
        <taxon>Craniata</taxon>
        <taxon>Vertebrata</taxon>
        <taxon>Euteleostomi</taxon>
        <taxon>Mammalia</taxon>
        <taxon>Eutheria</taxon>
        <taxon>Euarchontoglires</taxon>
        <taxon>Glires</taxon>
        <taxon>Rodentia</taxon>
        <taxon>Myomorpha</taxon>
        <taxon>Muroidea</taxon>
        <taxon>Cricetidae</taxon>
        <taxon>Arvicolinae</taxon>
        <taxon>Microtus</taxon>
    </lineage>
</organism>
<dbReference type="InterPro" id="IPR023210">
    <property type="entry name" value="NADP_OxRdtase_dom"/>
</dbReference>